<dbReference type="InterPro" id="IPR010666">
    <property type="entry name" value="Znf_GRF"/>
</dbReference>
<evidence type="ECO:0000256" key="2">
    <source>
        <dbReference type="ARBA" id="ARBA00007092"/>
    </source>
</evidence>
<comment type="similarity">
    <text evidence="2">Belongs to the DNA repair enzymes AP/ExoA family.</text>
</comment>
<feature type="active site" evidence="11">
    <location>
        <position position="175"/>
    </location>
</feature>
<keyword evidence="12" id="KW-0464">Manganese</keyword>
<dbReference type="Pfam" id="PF03372">
    <property type="entry name" value="Exo_endo_phos"/>
    <property type="match status" value="1"/>
</dbReference>
<dbReference type="InterPro" id="IPR005135">
    <property type="entry name" value="Endo/exonuclease/phosphatase"/>
</dbReference>
<reference evidence="18" key="1">
    <citation type="submission" date="2025-08" db="UniProtKB">
        <authorList>
            <consortium name="RefSeq"/>
        </authorList>
    </citation>
    <scope>IDENTIFICATION</scope>
    <source>
        <tissue evidence="18">Whole organism</tissue>
    </source>
</reference>
<keyword evidence="8" id="KW-0862">Zinc</keyword>
<evidence type="ECO:0000256" key="8">
    <source>
        <dbReference type="ARBA" id="ARBA00022833"/>
    </source>
</evidence>
<keyword evidence="6 14" id="KW-0863">Zinc-finger</keyword>
<evidence type="ECO:0000256" key="14">
    <source>
        <dbReference type="PROSITE-ProRule" id="PRU01343"/>
    </source>
</evidence>
<dbReference type="GO" id="GO:0008081">
    <property type="term" value="F:phosphoric diester hydrolase activity"/>
    <property type="evidence" value="ECO:0007669"/>
    <property type="project" value="TreeGrafter"/>
</dbReference>
<feature type="site" description="Interaction with DNA substrate" evidence="13">
    <location>
        <position position="433"/>
    </location>
</feature>
<evidence type="ECO:0000256" key="15">
    <source>
        <dbReference type="SAM" id="MobiDB-lite"/>
    </source>
</evidence>
<feature type="site" description="Transition state stabilizer" evidence="13">
    <location>
        <position position="218"/>
    </location>
</feature>
<keyword evidence="10" id="KW-0539">Nucleus</keyword>
<dbReference type="AlphaFoldDB" id="A0A8B7PEI0"/>
<feature type="active site" description="Proton donor/acceptor" evidence="11">
    <location>
        <position position="216"/>
    </location>
</feature>
<dbReference type="GO" id="GO:0006284">
    <property type="term" value="P:base-excision repair"/>
    <property type="evidence" value="ECO:0007669"/>
    <property type="project" value="TreeGrafter"/>
</dbReference>
<evidence type="ECO:0000256" key="6">
    <source>
        <dbReference type="ARBA" id="ARBA00022771"/>
    </source>
</evidence>
<dbReference type="OMA" id="SIANCDV"/>
<dbReference type="GO" id="GO:0008311">
    <property type="term" value="F:double-stranded DNA 3'-5' DNA exonuclease activity"/>
    <property type="evidence" value="ECO:0007669"/>
    <property type="project" value="UniProtKB-EC"/>
</dbReference>
<keyword evidence="5 12" id="KW-0479">Metal-binding</keyword>
<dbReference type="OrthoDB" id="498125at2759"/>
<evidence type="ECO:0000313" key="17">
    <source>
        <dbReference type="Proteomes" id="UP000694843"/>
    </source>
</evidence>
<comment type="catalytic activity">
    <reaction evidence="1">
        <text>Exonucleolytic cleavage in the 3'- to 5'-direction to yield nucleoside 5'-phosphates.</text>
        <dbReference type="EC" id="3.1.11.2"/>
    </reaction>
</comment>
<feature type="compositionally biased region" description="Basic and acidic residues" evidence="15">
    <location>
        <begin position="314"/>
        <end position="326"/>
    </location>
</feature>
<keyword evidence="9 12" id="KW-0460">Magnesium</keyword>
<feature type="region of interest" description="Disordered" evidence="15">
    <location>
        <begin position="529"/>
        <end position="567"/>
    </location>
</feature>
<evidence type="ECO:0000256" key="1">
    <source>
        <dbReference type="ARBA" id="ARBA00000493"/>
    </source>
</evidence>
<evidence type="ECO:0000259" key="16">
    <source>
        <dbReference type="PROSITE" id="PS51999"/>
    </source>
</evidence>
<comment type="cofactor">
    <cofactor evidence="12">
        <name>Mg(2+)</name>
        <dbReference type="ChEBI" id="CHEBI:18420"/>
    </cofactor>
    <cofactor evidence="12">
        <name>Mn(2+)</name>
        <dbReference type="ChEBI" id="CHEBI:29035"/>
    </cofactor>
    <text evidence="12">Probably binds two magnesium or manganese ions per subunit.</text>
</comment>
<evidence type="ECO:0000256" key="11">
    <source>
        <dbReference type="PIRSR" id="PIRSR604808-1"/>
    </source>
</evidence>
<evidence type="ECO:0000313" key="18">
    <source>
        <dbReference type="RefSeq" id="XP_018024544.1"/>
    </source>
</evidence>
<evidence type="ECO:0000256" key="10">
    <source>
        <dbReference type="ARBA" id="ARBA00023242"/>
    </source>
</evidence>
<dbReference type="Proteomes" id="UP000694843">
    <property type="component" value="Unplaced"/>
</dbReference>
<evidence type="ECO:0000256" key="9">
    <source>
        <dbReference type="ARBA" id="ARBA00022842"/>
    </source>
</evidence>
<feature type="site" description="Important for catalytic activity" evidence="13">
    <location>
        <position position="407"/>
    </location>
</feature>
<feature type="binding site" evidence="12">
    <location>
        <position position="9"/>
    </location>
    <ligand>
        <name>Mg(2+)</name>
        <dbReference type="ChEBI" id="CHEBI:18420"/>
        <label>1</label>
    </ligand>
</feature>
<name>A0A8B7PEI0_HYAAZ</name>
<dbReference type="PROSITE" id="PS51435">
    <property type="entry name" value="AP_NUCLEASE_F1_4"/>
    <property type="match status" value="1"/>
</dbReference>
<dbReference type="PROSITE" id="PS51999">
    <property type="entry name" value="ZF_GRF"/>
    <property type="match status" value="1"/>
</dbReference>
<keyword evidence="17" id="KW-1185">Reference proteome</keyword>
<dbReference type="SUPFAM" id="SSF56219">
    <property type="entry name" value="DNase I-like"/>
    <property type="match status" value="1"/>
</dbReference>
<dbReference type="Gene3D" id="3.60.10.10">
    <property type="entry name" value="Endonuclease/exonuclease/phosphatase"/>
    <property type="match status" value="1"/>
</dbReference>
<evidence type="ECO:0000256" key="7">
    <source>
        <dbReference type="ARBA" id="ARBA00022801"/>
    </source>
</evidence>
<feature type="compositionally biased region" description="Low complexity" evidence="15">
    <location>
        <begin position="544"/>
        <end position="556"/>
    </location>
</feature>
<feature type="binding site" evidence="12">
    <location>
        <position position="218"/>
    </location>
    <ligand>
        <name>Mg(2+)</name>
        <dbReference type="ChEBI" id="CHEBI:18420"/>
        <label>1</label>
    </ligand>
</feature>
<feature type="region of interest" description="Disordered" evidence="15">
    <location>
        <begin position="314"/>
        <end position="339"/>
    </location>
</feature>
<organism evidence="17 18">
    <name type="scientific">Hyalella azteca</name>
    <name type="common">Amphipod</name>
    <dbReference type="NCBI Taxonomy" id="294128"/>
    <lineage>
        <taxon>Eukaryota</taxon>
        <taxon>Metazoa</taxon>
        <taxon>Ecdysozoa</taxon>
        <taxon>Arthropoda</taxon>
        <taxon>Crustacea</taxon>
        <taxon>Multicrustacea</taxon>
        <taxon>Malacostraca</taxon>
        <taxon>Eumalacostraca</taxon>
        <taxon>Peracarida</taxon>
        <taxon>Amphipoda</taxon>
        <taxon>Senticaudata</taxon>
        <taxon>Talitrida</taxon>
        <taxon>Talitroidea</taxon>
        <taxon>Hyalellidae</taxon>
        <taxon>Hyalella</taxon>
    </lineage>
</organism>
<sequence length="844" mass="94552">MNLTVLSWNVNGLRSLKVPMVDNLNQLKSDIICMQETKITRDMLSEDLALVDGYSSYFSFSRRRSGYSGVATYVKTSSTPFHATEGLCGTLMNDQYFTQPQNGDKCVNEDISSSVIAAASSPLFGEWTKQTLREIDCEGRTVMTFHRTLWAPAHEPSDQDSLSSQPGILALINVYCPRADPARADRVQFKLAFYRALRLRAALLAQAGARVLIVGDLNTSHTVLDHCDPDEDFHLNPGRQFMNGFLITPEDVKEWSCSFLGHGRRDQIPKSEPLVFDGREASSGTDKPQTMDNHCFIPDQSGKDFVTVERHGETSLTSRTKDEAHENQSSCPNIGVNDHNSLEKGRPLDAVVQDGNYYSDPLMALKLYRDFRMIDTFRALYPNKRDVFSCWNVKANARETNYGTRIDYVLSDPLLFSQVSDSLVLCDIMGSDHCPVACHLKITVVPAEKLPQFCSKNFVEFQGEQQKLSTYFQRKETLPETQVEVDHQNWTKFGAKRKCDDVAVSENTESKRGTLSACSVSLDHKLKSQSSADMENEKFRIGVKKPTPYSSPSSKGRSSKNLLKRRESKNSYQSKLSSFFSANNTQVLPTNYDDSLPSLTSPSIKSKFCSQNLEYNPSEKSNPLSLYEAEMKYLQDNPDIYKKLNIDNDGDVNMDILSTVVKCNDVGNVPRPNKSAGADEGSFADALNMVEEIIDQSYFKAKQEKNITNCGIVKQISSTSNQLCEPLPIPKSPRPNAQNENLVATVNHNHSTLKTISYTSEHSSEVRNDSELSKTQVSANNGASDWSFMKQKAAIPLCSGHKEPCVMRTSKKKGVNFNRRFYACRRGAGRPGQKDAQCNFFKWI</sequence>
<dbReference type="PANTHER" id="PTHR22748:SF4">
    <property type="entry name" value="DNA-(APURINIC OR APYRIMIDINIC SITE) ENDONUCLEASE 2"/>
    <property type="match status" value="1"/>
</dbReference>
<dbReference type="Pfam" id="PF06839">
    <property type="entry name" value="Zn_ribbon_GRF"/>
    <property type="match status" value="1"/>
</dbReference>
<dbReference type="InterPro" id="IPR004808">
    <property type="entry name" value="AP_endonuc_1"/>
</dbReference>
<gene>
    <name evidence="18" type="primary">LOC108680260</name>
</gene>
<dbReference type="PANTHER" id="PTHR22748">
    <property type="entry name" value="AP ENDONUCLEASE"/>
    <property type="match status" value="1"/>
</dbReference>
<feature type="binding site" evidence="12">
    <location>
        <position position="216"/>
    </location>
    <ligand>
        <name>Mg(2+)</name>
        <dbReference type="ChEBI" id="CHEBI:18420"/>
        <label>1</label>
    </ligand>
</feature>
<dbReference type="EC" id="3.1.11.2" evidence="3"/>
<dbReference type="GeneID" id="108680260"/>
<feature type="active site" description="Proton acceptor" evidence="11">
    <location>
        <position position="433"/>
    </location>
</feature>
<dbReference type="RefSeq" id="XP_018024544.1">
    <property type="nucleotide sequence ID" value="XM_018169055.2"/>
</dbReference>
<dbReference type="GO" id="GO:0005634">
    <property type="term" value="C:nucleus"/>
    <property type="evidence" value="ECO:0007669"/>
    <property type="project" value="TreeGrafter"/>
</dbReference>
<evidence type="ECO:0000256" key="5">
    <source>
        <dbReference type="ARBA" id="ARBA00022723"/>
    </source>
</evidence>
<proteinExistence type="inferred from homology"/>
<feature type="binding site" evidence="12">
    <location>
        <position position="36"/>
    </location>
    <ligand>
        <name>Mg(2+)</name>
        <dbReference type="ChEBI" id="CHEBI:18420"/>
        <label>1</label>
    </ligand>
</feature>
<evidence type="ECO:0000256" key="3">
    <source>
        <dbReference type="ARBA" id="ARBA00012115"/>
    </source>
</evidence>
<dbReference type="InterPro" id="IPR036691">
    <property type="entry name" value="Endo/exonu/phosph_ase_sf"/>
</dbReference>
<keyword evidence="7" id="KW-0378">Hydrolase</keyword>
<evidence type="ECO:0000256" key="13">
    <source>
        <dbReference type="PIRSR" id="PIRSR604808-3"/>
    </source>
</evidence>
<dbReference type="GO" id="GO:0003906">
    <property type="term" value="F:DNA-(apurinic or apyrimidinic site) endonuclease activity"/>
    <property type="evidence" value="ECO:0007669"/>
    <property type="project" value="TreeGrafter"/>
</dbReference>
<evidence type="ECO:0000256" key="12">
    <source>
        <dbReference type="PIRSR" id="PIRSR604808-2"/>
    </source>
</evidence>
<feature type="binding site" evidence="12">
    <location>
        <position position="432"/>
    </location>
    <ligand>
        <name>Mg(2+)</name>
        <dbReference type="ChEBI" id="CHEBI:18420"/>
        <label>1</label>
    </ligand>
</feature>
<dbReference type="GO" id="GO:0008270">
    <property type="term" value="F:zinc ion binding"/>
    <property type="evidence" value="ECO:0007669"/>
    <property type="project" value="UniProtKB-KW"/>
</dbReference>
<feature type="domain" description="GRF-type" evidence="16">
    <location>
        <begin position="798"/>
        <end position="844"/>
    </location>
</feature>
<protein>
    <recommendedName>
        <fullName evidence="4">DNA-(apurinic or apyrimidinic site) endonuclease 2</fullName>
        <ecNumber evidence="3">3.1.11.2</ecNumber>
    </recommendedName>
</protein>
<dbReference type="KEGG" id="hazt:108680260"/>
<accession>A0A8B7PEI0</accession>
<feature type="binding site" evidence="12">
    <location>
        <position position="433"/>
    </location>
    <ligand>
        <name>Mg(2+)</name>
        <dbReference type="ChEBI" id="CHEBI:18420"/>
        <label>1</label>
    </ligand>
</feature>
<evidence type="ECO:0000256" key="4">
    <source>
        <dbReference type="ARBA" id="ARBA00013541"/>
    </source>
</evidence>